<evidence type="ECO:0000313" key="3">
    <source>
        <dbReference type="Proteomes" id="UP000324222"/>
    </source>
</evidence>
<organism evidence="2 3">
    <name type="scientific">Portunus trituberculatus</name>
    <name type="common">Swimming crab</name>
    <name type="synonym">Neptunus trituberculatus</name>
    <dbReference type="NCBI Taxonomy" id="210409"/>
    <lineage>
        <taxon>Eukaryota</taxon>
        <taxon>Metazoa</taxon>
        <taxon>Ecdysozoa</taxon>
        <taxon>Arthropoda</taxon>
        <taxon>Crustacea</taxon>
        <taxon>Multicrustacea</taxon>
        <taxon>Malacostraca</taxon>
        <taxon>Eumalacostraca</taxon>
        <taxon>Eucarida</taxon>
        <taxon>Decapoda</taxon>
        <taxon>Pleocyemata</taxon>
        <taxon>Brachyura</taxon>
        <taxon>Eubrachyura</taxon>
        <taxon>Portunoidea</taxon>
        <taxon>Portunidae</taxon>
        <taxon>Portuninae</taxon>
        <taxon>Portunus</taxon>
    </lineage>
</organism>
<reference evidence="2" key="1">
    <citation type="submission" date="2019-05" db="EMBL/GenBank/DDBJ databases">
        <title>Another draft genome of Portunus trituberculatus and its Hox gene families provides insights of decapod evolution.</title>
        <authorList>
            <person name="Jeong J.-H."/>
            <person name="Song I."/>
            <person name="Kim S."/>
            <person name="Choi T."/>
            <person name="Kim D."/>
            <person name="Ryu S."/>
            <person name="Kim W."/>
        </authorList>
    </citation>
    <scope>NUCLEOTIDE SEQUENCE [LARGE SCALE GENOMIC DNA]</scope>
    <source>
        <tissue evidence="2">Muscle</tissue>
    </source>
</reference>
<sequence length="83" mass="9033">MHGYLKGISRHSGQGRSFTTHPASLVKSSQASHQHRPAHRTSPTPLLTSSPRLLASSLSLFLPRSHMGDQKHTPPGRVGYVTL</sequence>
<keyword evidence="3" id="KW-1185">Reference proteome</keyword>
<gene>
    <name evidence="2" type="ORF">E2C01_069585</name>
</gene>
<protein>
    <submittedName>
        <fullName evidence="2">Uncharacterized protein</fullName>
    </submittedName>
</protein>
<evidence type="ECO:0000256" key="1">
    <source>
        <dbReference type="SAM" id="MobiDB-lite"/>
    </source>
</evidence>
<proteinExistence type="predicted"/>
<comment type="caution">
    <text evidence="2">The sequence shown here is derived from an EMBL/GenBank/DDBJ whole genome shotgun (WGS) entry which is preliminary data.</text>
</comment>
<name>A0A5B7HQF5_PORTR</name>
<feature type="region of interest" description="Disordered" evidence="1">
    <location>
        <begin position="1"/>
        <end position="83"/>
    </location>
</feature>
<dbReference type="Proteomes" id="UP000324222">
    <property type="component" value="Unassembled WGS sequence"/>
</dbReference>
<evidence type="ECO:0000313" key="2">
    <source>
        <dbReference type="EMBL" id="MPC75201.1"/>
    </source>
</evidence>
<accession>A0A5B7HQF5</accession>
<feature type="compositionally biased region" description="Polar residues" evidence="1">
    <location>
        <begin position="11"/>
        <end position="32"/>
    </location>
</feature>
<dbReference type="EMBL" id="VSRR010040581">
    <property type="protein sequence ID" value="MPC75201.1"/>
    <property type="molecule type" value="Genomic_DNA"/>
</dbReference>
<dbReference type="AlphaFoldDB" id="A0A5B7HQF5"/>
<feature type="compositionally biased region" description="Low complexity" evidence="1">
    <location>
        <begin position="40"/>
        <end position="65"/>
    </location>
</feature>